<dbReference type="GeneID" id="40085775"/>
<organism evidence="1 2">
    <name type="scientific">Acidovorax phage ACP17</name>
    <dbReference type="NCBI Taxonomy" id="2010329"/>
    <lineage>
        <taxon>Viruses</taxon>
        <taxon>Duplodnaviria</taxon>
        <taxon>Heunggongvirae</taxon>
        <taxon>Uroviricota</taxon>
        <taxon>Caudoviricetes</taxon>
        <taxon>Busanvirus</taxon>
        <taxon>Busanvirus ACP17</taxon>
    </lineage>
</organism>
<dbReference type="RefSeq" id="YP_009609690.1">
    <property type="nucleotide sequence ID" value="NC_041997.1"/>
</dbReference>
<dbReference type="EMBL" id="KY979132">
    <property type="protein sequence ID" value="ASD50369.1"/>
    <property type="molecule type" value="Genomic_DNA"/>
</dbReference>
<dbReference type="Gene3D" id="3.30.2000.40">
    <property type="entry name" value="Myoviridae tail sheath stabiliser"/>
    <property type="match status" value="1"/>
</dbReference>
<dbReference type="InterPro" id="IPR031997">
    <property type="entry name" value="T4-gp15_tss"/>
</dbReference>
<protein>
    <recommendedName>
        <fullName evidence="3">Tail sheath stabilizer and completion protein</fullName>
    </recommendedName>
</protein>
<sequence length="242" mass="28429">MLGFSHYYWATTKKVIVAFGSIFDNLTIEGDHGDELRVPLYYSPREKFIDNRKQNPDIESTAFDLTFPAMGFEITGVNFAPERHLNPLRRIQDRDGDEKLASFNRVPYDITFSLTVGARRFEESLRIVEQIFPFFTPELTMTFKDREDFDLDTNVSFTLNSTGLNMPYEGTYDERRTILWDLQFTAKTFYYAPVQRLERIKQTVMDLRSMEFDRRFEALQSTVVPRTARVNDPHVIEEKVLD</sequence>
<dbReference type="OrthoDB" id="5632at10239"/>
<evidence type="ECO:0000313" key="1">
    <source>
        <dbReference type="EMBL" id="ASD50369.1"/>
    </source>
</evidence>
<dbReference type="Pfam" id="PF16724">
    <property type="entry name" value="T4-gp15_tss"/>
    <property type="match status" value="1"/>
</dbReference>
<dbReference type="KEGG" id="vg:40085775"/>
<dbReference type="InterPro" id="IPR038553">
    <property type="entry name" value="T4-gp15_tss_sf"/>
</dbReference>
<dbReference type="Proteomes" id="UP000224101">
    <property type="component" value="Segment"/>
</dbReference>
<evidence type="ECO:0008006" key="3">
    <source>
        <dbReference type="Google" id="ProtNLM"/>
    </source>
</evidence>
<keyword evidence="2" id="KW-1185">Reference proteome</keyword>
<accession>A0A218M2V3</accession>
<evidence type="ECO:0000313" key="2">
    <source>
        <dbReference type="Proteomes" id="UP000224101"/>
    </source>
</evidence>
<proteinExistence type="predicted"/>
<reference evidence="1 2" key="1">
    <citation type="submission" date="2017-08" db="EMBL/GenBank/DDBJ databases">
        <title>Characterization and complete genome sequence of novel bacteriophage infecting the causal agent of bacterial fruit blotch, Acidovorax citrulli.</title>
        <authorList>
            <person name="Midani A.R."/>
            <person name="Park S.-H."/>
            <person name="Choi T.-J."/>
        </authorList>
    </citation>
    <scope>NUCLEOTIDE SEQUENCE [LARGE SCALE GENOMIC DNA]</scope>
</reference>
<name>A0A218M2V3_9CAUD</name>